<proteinExistence type="predicted"/>
<feature type="non-terminal residue" evidence="1">
    <location>
        <position position="54"/>
    </location>
</feature>
<sequence length="54" mass="6003">MYCIRLNQDCTLPIVKLSFLSGKFAVDRNARQRQIGVVNPGYENKPHSGVLAAI</sequence>
<gene>
    <name evidence="1" type="ORF">METZ01_LOCUS478720</name>
</gene>
<dbReference type="EMBL" id="UINC01204923">
    <property type="protein sequence ID" value="SVE25866.1"/>
    <property type="molecule type" value="Genomic_DNA"/>
</dbReference>
<evidence type="ECO:0000313" key="1">
    <source>
        <dbReference type="EMBL" id="SVE25866.1"/>
    </source>
</evidence>
<organism evidence="1">
    <name type="scientific">marine metagenome</name>
    <dbReference type="NCBI Taxonomy" id="408172"/>
    <lineage>
        <taxon>unclassified sequences</taxon>
        <taxon>metagenomes</taxon>
        <taxon>ecological metagenomes</taxon>
    </lineage>
</organism>
<protein>
    <submittedName>
        <fullName evidence="1">Uncharacterized protein</fullName>
    </submittedName>
</protein>
<name>A0A383C079_9ZZZZ</name>
<reference evidence="1" key="1">
    <citation type="submission" date="2018-05" db="EMBL/GenBank/DDBJ databases">
        <authorList>
            <person name="Lanie J.A."/>
            <person name="Ng W.-L."/>
            <person name="Kazmierczak K.M."/>
            <person name="Andrzejewski T.M."/>
            <person name="Davidsen T.M."/>
            <person name="Wayne K.J."/>
            <person name="Tettelin H."/>
            <person name="Glass J.I."/>
            <person name="Rusch D."/>
            <person name="Podicherti R."/>
            <person name="Tsui H.-C.T."/>
            <person name="Winkler M.E."/>
        </authorList>
    </citation>
    <scope>NUCLEOTIDE SEQUENCE</scope>
</reference>
<dbReference type="AlphaFoldDB" id="A0A383C079"/>
<accession>A0A383C079</accession>